<keyword evidence="2" id="KW-1185">Reference proteome</keyword>
<sequence length="73" mass="8052">MSDPPSYLTSASSLIKALKSASDPPQSDGPNKIDIALSAWQQTSFHVPRKADVLRDWIIEAWSRNHKGYVALS</sequence>
<reference evidence="1 2" key="1">
    <citation type="submission" date="2024-01" db="EMBL/GenBank/DDBJ databases">
        <title>Comparative genomics of Cryptococcus and Kwoniella reveals pathogenesis evolution and contrasting modes of karyotype evolution via chromosome fusion or intercentromeric recombination.</title>
        <authorList>
            <person name="Coelho M.A."/>
            <person name="David-Palma M."/>
            <person name="Shea T."/>
            <person name="Bowers K."/>
            <person name="McGinley-Smith S."/>
            <person name="Mohammad A.W."/>
            <person name="Gnirke A."/>
            <person name="Yurkov A.M."/>
            <person name="Nowrousian M."/>
            <person name="Sun S."/>
            <person name="Cuomo C.A."/>
            <person name="Heitman J."/>
        </authorList>
    </citation>
    <scope>NUCLEOTIDE SEQUENCE [LARGE SCALE GENOMIC DNA]</scope>
    <source>
        <strain evidence="1 2">CBS 6074</strain>
    </source>
</reference>
<dbReference type="AlphaFoldDB" id="A0AAX4K475"/>
<dbReference type="Proteomes" id="UP001355207">
    <property type="component" value="Chromosome 10"/>
</dbReference>
<accession>A0AAX4K475</accession>
<organism evidence="1 2">
    <name type="scientific">Kwoniella dendrophila CBS 6074</name>
    <dbReference type="NCBI Taxonomy" id="1295534"/>
    <lineage>
        <taxon>Eukaryota</taxon>
        <taxon>Fungi</taxon>
        <taxon>Dikarya</taxon>
        <taxon>Basidiomycota</taxon>
        <taxon>Agaricomycotina</taxon>
        <taxon>Tremellomycetes</taxon>
        <taxon>Tremellales</taxon>
        <taxon>Cryptococcaceae</taxon>
        <taxon>Kwoniella</taxon>
    </lineage>
</organism>
<dbReference type="EMBL" id="CP144107">
    <property type="protein sequence ID" value="WWC92406.1"/>
    <property type="molecule type" value="Genomic_DNA"/>
</dbReference>
<name>A0AAX4K475_9TREE</name>
<protein>
    <submittedName>
        <fullName evidence="1">Uncharacterized protein</fullName>
    </submittedName>
</protein>
<evidence type="ECO:0000313" key="2">
    <source>
        <dbReference type="Proteomes" id="UP001355207"/>
    </source>
</evidence>
<gene>
    <name evidence="1" type="ORF">L201_007363</name>
</gene>
<evidence type="ECO:0000313" key="1">
    <source>
        <dbReference type="EMBL" id="WWC92406.1"/>
    </source>
</evidence>
<proteinExistence type="predicted"/>
<dbReference type="GeneID" id="91098032"/>
<dbReference type="RefSeq" id="XP_066079168.1">
    <property type="nucleotide sequence ID" value="XM_066223071.1"/>
</dbReference>